<dbReference type="GO" id="GO:0005634">
    <property type="term" value="C:nucleus"/>
    <property type="evidence" value="ECO:0007669"/>
    <property type="project" value="UniProtKB-SubCell"/>
</dbReference>
<evidence type="ECO:0000256" key="9">
    <source>
        <dbReference type="ARBA" id="ARBA00022833"/>
    </source>
</evidence>
<evidence type="ECO:0000256" key="1">
    <source>
        <dbReference type="ARBA" id="ARBA00004123"/>
    </source>
</evidence>
<accession>A0A0K0EWE6</accession>
<dbReference type="SUPFAM" id="SSF57850">
    <property type="entry name" value="RING/U-box"/>
    <property type="match status" value="1"/>
</dbReference>
<evidence type="ECO:0000259" key="12">
    <source>
        <dbReference type="PROSITE" id="PS50089"/>
    </source>
</evidence>
<evidence type="ECO:0000256" key="10">
    <source>
        <dbReference type="ARBA" id="ARBA00023242"/>
    </source>
</evidence>
<comment type="subcellular location">
    <subcellularLocation>
        <location evidence="2">Cytoplasm</location>
    </subcellularLocation>
    <subcellularLocation>
        <location evidence="1">Nucleus</location>
    </subcellularLocation>
</comment>
<protein>
    <submittedName>
        <fullName evidence="14">RING-box protein 2 (inferred by orthology to a human protein)</fullName>
    </submittedName>
</protein>
<evidence type="ECO:0000313" key="14">
    <source>
        <dbReference type="WBParaSite" id="SVE_0084600.1"/>
    </source>
</evidence>
<evidence type="ECO:0000256" key="4">
    <source>
        <dbReference type="ARBA" id="ARBA00009273"/>
    </source>
</evidence>
<keyword evidence="8" id="KW-0833">Ubl conjugation pathway</keyword>
<dbReference type="Gene3D" id="3.30.40.10">
    <property type="entry name" value="Zinc/RING finger domain, C3HC4 (zinc finger)"/>
    <property type="match status" value="1"/>
</dbReference>
<dbReference type="STRING" id="75913.A0A0K0EWE6"/>
<dbReference type="PANTHER" id="PTHR11210">
    <property type="entry name" value="RING BOX"/>
    <property type="match status" value="1"/>
</dbReference>
<dbReference type="AlphaFoldDB" id="A0A0K0EWE6"/>
<dbReference type="InterPro" id="IPR051031">
    <property type="entry name" value="RING-box_E3_Ubiquitin_Ligase"/>
</dbReference>
<keyword evidence="10" id="KW-0539">Nucleus</keyword>
<keyword evidence="5" id="KW-0963">Cytoplasm</keyword>
<feature type="domain" description="RING-type" evidence="12">
    <location>
        <begin position="116"/>
        <end position="181"/>
    </location>
</feature>
<dbReference type="GO" id="GO:0031461">
    <property type="term" value="C:cullin-RING ubiquitin ligase complex"/>
    <property type="evidence" value="ECO:0007669"/>
    <property type="project" value="UniProtKB-ARBA"/>
</dbReference>
<dbReference type="Pfam" id="PF12678">
    <property type="entry name" value="zf-rbx1"/>
    <property type="match status" value="1"/>
</dbReference>
<evidence type="ECO:0000256" key="3">
    <source>
        <dbReference type="ARBA" id="ARBA00004906"/>
    </source>
</evidence>
<dbReference type="InterPro" id="IPR001841">
    <property type="entry name" value="Znf_RING"/>
</dbReference>
<proteinExistence type="inferred from homology"/>
<reference evidence="14" key="2">
    <citation type="submission" date="2015-08" db="UniProtKB">
        <authorList>
            <consortium name="WormBaseParasite"/>
        </authorList>
    </citation>
    <scope>IDENTIFICATION</scope>
</reference>
<dbReference type="InterPro" id="IPR024766">
    <property type="entry name" value="Znf_RING_H2"/>
</dbReference>
<evidence type="ECO:0000256" key="2">
    <source>
        <dbReference type="ARBA" id="ARBA00004496"/>
    </source>
</evidence>
<evidence type="ECO:0000313" key="13">
    <source>
        <dbReference type="Proteomes" id="UP000035680"/>
    </source>
</evidence>
<keyword evidence="6" id="KW-0479">Metal-binding</keyword>
<keyword evidence="9" id="KW-0862">Zinc</keyword>
<dbReference type="GO" id="GO:0008270">
    <property type="term" value="F:zinc ion binding"/>
    <property type="evidence" value="ECO:0007669"/>
    <property type="project" value="UniProtKB-KW"/>
</dbReference>
<evidence type="ECO:0000256" key="11">
    <source>
        <dbReference type="PROSITE-ProRule" id="PRU00175"/>
    </source>
</evidence>
<dbReference type="WBParaSite" id="SVE_0084600.1">
    <property type="protein sequence ID" value="SVE_0084600.1"/>
    <property type="gene ID" value="SVE_0084600"/>
</dbReference>
<evidence type="ECO:0000256" key="8">
    <source>
        <dbReference type="ARBA" id="ARBA00022786"/>
    </source>
</evidence>
<dbReference type="PROSITE" id="PS50089">
    <property type="entry name" value="ZF_RING_2"/>
    <property type="match status" value="1"/>
</dbReference>
<comment type="pathway">
    <text evidence="3">Protein modification; protein ubiquitination.</text>
</comment>
<dbReference type="GO" id="GO:0005737">
    <property type="term" value="C:cytoplasm"/>
    <property type="evidence" value="ECO:0007669"/>
    <property type="project" value="UniProtKB-SubCell"/>
</dbReference>
<organism evidence="13 14">
    <name type="scientific">Strongyloides venezuelensis</name>
    <name type="common">Threadworm</name>
    <dbReference type="NCBI Taxonomy" id="75913"/>
    <lineage>
        <taxon>Eukaryota</taxon>
        <taxon>Metazoa</taxon>
        <taxon>Ecdysozoa</taxon>
        <taxon>Nematoda</taxon>
        <taxon>Chromadorea</taxon>
        <taxon>Rhabditida</taxon>
        <taxon>Tylenchina</taxon>
        <taxon>Panagrolaimomorpha</taxon>
        <taxon>Strongyloidoidea</taxon>
        <taxon>Strongyloididae</taxon>
        <taxon>Strongyloides</taxon>
    </lineage>
</organism>
<keyword evidence="13" id="KW-1185">Reference proteome</keyword>
<dbReference type="InterPro" id="IPR013083">
    <property type="entry name" value="Znf_RING/FYVE/PHD"/>
</dbReference>
<sequence>MMSSGNENKENDSESKIIYPEDLISVEKEIRNLSFKRLRSVCKRNDIHLIAKKEILQNLLLEKLYEKQMEEYSQSAEEFAQALEGFTKMSNHEFPFVIKKFTPVATWSYNVENGTCSICRQDFTELCISCVVKEEKLKASGCKDKQQINCKIESSLGCIHVFHECCIASWIKRSPKCPLCQETWRKGYYFDNEH</sequence>
<dbReference type="Proteomes" id="UP000035680">
    <property type="component" value="Unassembled WGS sequence"/>
</dbReference>
<name>A0A0K0EWE6_STRVS</name>
<evidence type="ECO:0000256" key="6">
    <source>
        <dbReference type="ARBA" id="ARBA00022723"/>
    </source>
</evidence>
<evidence type="ECO:0000256" key="7">
    <source>
        <dbReference type="ARBA" id="ARBA00022771"/>
    </source>
</evidence>
<keyword evidence="7 11" id="KW-0863">Zinc-finger</keyword>
<evidence type="ECO:0000256" key="5">
    <source>
        <dbReference type="ARBA" id="ARBA00022490"/>
    </source>
</evidence>
<comment type="similarity">
    <text evidence="4">Belongs to the RING-box family.</text>
</comment>
<reference evidence="13" key="1">
    <citation type="submission" date="2014-07" db="EMBL/GenBank/DDBJ databases">
        <authorList>
            <person name="Martin A.A"/>
            <person name="De Silva N."/>
        </authorList>
    </citation>
    <scope>NUCLEOTIDE SEQUENCE</scope>
</reference>